<name>A0A516V435_9GAMM</name>
<dbReference type="RefSeq" id="WP_143878804.1">
    <property type="nucleotide sequence ID" value="NZ_BAABLZ010000001.1"/>
</dbReference>
<keyword evidence="2" id="KW-1185">Reference proteome</keyword>
<dbReference type="EMBL" id="CP041742">
    <property type="protein sequence ID" value="QDQ73291.1"/>
    <property type="molecule type" value="Genomic_DNA"/>
</dbReference>
<organism evidence="1 2">
    <name type="scientific">Pseudoluteimonas lycopersici</name>
    <dbReference type="NCBI Taxonomy" id="1324796"/>
    <lineage>
        <taxon>Bacteria</taxon>
        <taxon>Pseudomonadati</taxon>
        <taxon>Pseudomonadota</taxon>
        <taxon>Gammaproteobacteria</taxon>
        <taxon>Lysobacterales</taxon>
        <taxon>Lysobacteraceae</taxon>
        <taxon>Pseudoluteimonas</taxon>
    </lineage>
</organism>
<proteinExistence type="predicted"/>
<evidence type="ECO:0000313" key="1">
    <source>
        <dbReference type="EMBL" id="QDQ73291.1"/>
    </source>
</evidence>
<dbReference type="AlphaFoldDB" id="A0A516V435"/>
<sequence>MACALSTAPAAKSFNLDIINGSSCQLSIPTTSTGVRPKASGFRNESTSSSNFVICSFQRSSATGDYVYVGLVGYSLDGGSHDVACTAVAGSSPALHYSTKTASMWDTTEIPFVWSAEDFGGTGGAAIGGSMYFSVTCSLPPQTAISYIQAQS</sequence>
<reference evidence="1 2" key="1">
    <citation type="submission" date="2019-07" db="EMBL/GenBank/DDBJ databases">
        <title>Lysobacter weifangensis sp. nov., isolated from bensulfuron-methyl contaminated farmland soil.</title>
        <authorList>
            <person name="Zhao H."/>
        </authorList>
    </citation>
    <scope>NUCLEOTIDE SEQUENCE [LARGE SCALE GENOMIC DNA]</scope>
    <source>
        <strain evidence="1 2">CC-Bw-6</strain>
    </source>
</reference>
<gene>
    <name evidence="1" type="ORF">FNZ56_05110</name>
</gene>
<dbReference type="Proteomes" id="UP000315891">
    <property type="component" value="Chromosome"/>
</dbReference>
<dbReference type="OrthoDB" id="6063089at2"/>
<protein>
    <submittedName>
        <fullName evidence="1">Uncharacterized protein</fullName>
    </submittedName>
</protein>
<accession>A0A516V435</accession>
<evidence type="ECO:0000313" key="2">
    <source>
        <dbReference type="Proteomes" id="UP000315891"/>
    </source>
</evidence>